<evidence type="ECO:0000256" key="2">
    <source>
        <dbReference type="ARBA" id="ARBA00022692"/>
    </source>
</evidence>
<comment type="caution">
    <text evidence="7">The sequence shown here is derived from an EMBL/GenBank/DDBJ whole genome shotgun (WGS) entry which is preliminary data.</text>
</comment>
<dbReference type="InterPro" id="IPR051533">
    <property type="entry name" value="WaaL-like"/>
</dbReference>
<feature type="transmembrane region" description="Helical" evidence="5">
    <location>
        <begin position="95"/>
        <end position="116"/>
    </location>
</feature>
<feature type="domain" description="O-antigen ligase-related" evidence="6">
    <location>
        <begin position="206"/>
        <end position="359"/>
    </location>
</feature>
<evidence type="ECO:0000256" key="1">
    <source>
        <dbReference type="ARBA" id="ARBA00004141"/>
    </source>
</evidence>
<evidence type="ECO:0000256" key="4">
    <source>
        <dbReference type="ARBA" id="ARBA00023136"/>
    </source>
</evidence>
<protein>
    <recommendedName>
        <fullName evidence="6">O-antigen ligase-related domain-containing protein</fullName>
    </recommendedName>
</protein>
<dbReference type="InterPro" id="IPR007016">
    <property type="entry name" value="O-antigen_ligase-rel_domated"/>
</dbReference>
<sequence>MNENRAGASGFLRGLDRVGGWATLLLPVFLVHFRGIAEGILDGLAIGFLMRSAMCRDWRWIRSYFVWPVFLWWGWIVLCSVPRAWPAMPDDVDVMIQALVALRFPVAAFALAFWTLQDPRTQARVRWIVTACVVYIGVQLLWQAVTGSNFFGNPRFGDGTLTGPYDKPRAAAPFSRLALPVALWAGAALALRARQRWVRATAFAMTLLLVLALLVLAGQRMALATFLLGVGVAAVLLPKLRYQALAVLALTPLFVATIMVAAPGAFGHLVLKTEGQLRHFAGSDYGLIYNRALMMAQDHPLTGLGYDAYRHHCRDTVFQKAGTFAPVPDGGGERICVQHAHNHWLEALSNGGVPGLVGFGLMIIAWGWALLAPLRGCAPLVTDPAERAWQAGLLAAFVMQEWPLASSSAFLNMPLGGVAFLLLGLGLCPVARNVLSSRATRE</sequence>
<evidence type="ECO:0000259" key="6">
    <source>
        <dbReference type="Pfam" id="PF04932"/>
    </source>
</evidence>
<dbReference type="Pfam" id="PF04932">
    <property type="entry name" value="Wzy_C"/>
    <property type="match status" value="1"/>
</dbReference>
<feature type="transmembrane region" description="Helical" evidence="5">
    <location>
        <begin position="417"/>
        <end position="435"/>
    </location>
</feature>
<dbReference type="PANTHER" id="PTHR37422">
    <property type="entry name" value="TEICHURONIC ACID BIOSYNTHESIS PROTEIN TUAE"/>
    <property type="match status" value="1"/>
</dbReference>
<feature type="transmembrane region" description="Helical" evidence="5">
    <location>
        <begin position="352"/>
        <end position="371"/>
    </location>
</feature>
<dbReference type="Proteomes" id="UP001156613">
    <property type="component" value="Unassembled WGS sequence"/>
</dbReference>
<keyword evidence="2 5" id="KW-0812">Transmembrane</keyword>
<accession>A0ABQ5WEI3</accession>
<dbReference type="EMBL" id="BSNT01000009">
    <property type="protein sequence ID" value="GLQ58293.1"/>
    <property type="molecule type" value="Genomic_DNA"/>
</dbReference>
<evidence type="ECO:0000256" key="5">
    <source>
        <dbReference type="SAM" id="Phobius"/>
    </source>
</evidence>
<dbReference type="PANTHER" id="PTHR37422:SF13">
    <property type="entry name" value="LIPOPOLYSACCHARIDE BIOSYNTHESIS PROTEIN PA4999-RELATED"/>
    <property type="match status" value="1"/>
</dbReference>
<proteinExistence type="predicted"/>
<evidence type="ECO:0000256" key="3">
    <source>
        <dbReference type="ARBA" id="ARBA00022989"/>
    </source>
</evidence>
<feature type="transmembrane region" description="Helical" evidence="5">
    <location>
        <begin position="61"/>
        <end position="83"/>
    </location>
</feature>
<keyword evidence="4 5" id="KW-0472">Membrane</keyword>
<keyword evidence="3 5" id="KW-1133">Transmembrane helix</keyword>
<dbReference type="RefSeq" id="WP_062502582.1">
    <property type="nucleotide sequence ID" value="NZ_BEWO01000027.1"/>
</dbReference>
<feature type="transmembrane region" description="Helical" evidence="5">
    <location>
        <begin position="244"/>
        <end position="266"/>
    </location>
</feature>
<keyword evidence="8" id="KW-1185">Reference proteome</keyword>
<gene>
    <name evidence="7" type="ORF">GCM10010937_00940</name>
</gene>
<evidence type="ECO:0000313" key="7">
    <source>
        <dbReference type="EMBL" id="GLQ58293.1"/>
    </source>
</evidence>
<feature type="transmembrane region" description="Helical" evidence="5">
    <location>
        <begin position="128"/>
        <end position="151"/>
    </location>
</feature>
<feature type="transmembrane region" description="Helical" evidence="5">
    <location>
        <begin position="171"/>
        <end position="190"/>
    </location>
</feature>
<comment type="subcellular location">
    <subcellularLocation>
        <location evidence="1">Membrane</location>
        <topology evidence="1">Multi-pass membrane protein</topology>
    </subcellularLocation>
</comment>
<evidence type="ECO:0000313" key="8">
    <source>
        <dbReference type="Proteomes" id="UP001156613"/>
    </source>
</evidence>
<name>A0ABQ5WEI3_GLUJA</name>
<organism evidence="7 8">
    <name type="scientific">Gluconobacter japonicus</name>
    <dbReference type="NCBI Taxonomy" id="376620"/>
    <lineage>
        <taxon>Bacteria</taxon>
        <taxon>Pseudomonadati</taxon>
        <taxon>Pseudomonadota</taxon>
        <taxon>Alphaproteobacteria</taxon>
        <taxon>Acetobacterales</taxon>
        <taxon>Acetobacteraceae</taxon>
        <taxon>Gluconobacter</taxon>
    </lineage>
</organism>
<reference evidence="8" key="1">
    <citation type="journal article" date="2019" name="Int. J. Syst. Evol. Microbiol.">
        <title>The Global Catalogue of Microorganisms (GCM) 10K type strain sequencing project: providing services to taxonomists for standard genome sequencing and annotation.</title>
        <authorList>
            <consortium name="The Broad Institute Genomics Platform"/>
            <consortium name="The Broad Institute Genome Sequencing Center for Infectious Disease"/>
            <person name="Wu L."/>
            <person name="Ma J."/>
        </authorList>
    </citation>
    <scope>NUCLEOTIDE SEQUENCE [LARGE SCALE GENOMIC DNA]</scope>
    <source>
        <strain evidence="8">NBRC 3271</strain>
    </source>
</reference>